<feature type="domain" description="Porin" evidence="2">
    <location>
        <begin position="13"/>
        <end position="318"/>
    </location>
</feature>
<protein>
    <submittedName>
        <fullName evidence="3">Porin</fullName>
    </submittedName>
</protein>
<accession>A0ABS7NEK2</accession>
<evidence type="ECO:0000313" key="4">
    <source>
        <dbReference type="Proteomes" id="UP000766629"/>
    </source>
</evidence>
<keyword evidence="4" id="KW-1185">Reference proteome</keyword>
<evidence type="ECO:0000256" key="1">
    <source>
        <dbReference type="SAM" id="SignalP"/>
    </source>
</evidence>
<evidence type="ECO:0000313" key="3">
    <source>
        <dbReference type="EMBL" id="MBY6139282.1"/>
    </source>
</evidence>
<gene>
    <name evidence="3" type="ORF">KUV26_07505</name>
</gene>
<dbReference type="SUPFAM" id="SSF56935">
    <property type="entry name" value="Porins"/>
    <property type="match status" value="1"/>
</dbReference>
<dbReference type="EMBL" id="JAHVJA010000002">
    <property type="protein sequence ID" value="MBY6139282.1"/>
    <property type="molecule type" value="Genomic_DNA"/>
</dbReference>
<reference evidence="3 4" key="1">
    <citation type="submission" date="2021-06" db="EMBL/GenBank/DDBJ databases">
        <title>50 bacteria genomes isolated from Dapeng, Shenzhen, China.</title>
        <authorList>
            <person name="Zheng W."/>
            <person name="Yu S."/>
            <person name="Huang Y."/>
        </authorList>
    </citation>
    <scope>NUCLEOTIDE SEQUENCE [LARGE SCALE GENOMIC DNA]</scope>
    <source>
        <strain evidence="3 4">DP1N14-2</strain>
    </source>
</reference>
<proteinExistence type="predicted"/>
<dbReference type="Gene3D" id="2.40.160.10">
    <property type="entry name" value="Porin"/>
    <property type="match status" value="1"/>
</dbReference>
<dbReference type="InterPro" id="IPR033900">
    <property type="entry name" value="Gram_neg_porin_domain"/>
</dbReference>
<keyword evidence="1" id="KW-0732">Signal</keyword>
<dbReference type="RefSeq" id="WP_222507885.1">
    <property type="nucleotide sequence ID" value="NZ_JAHVJA010000002.1"/>
</dbReference>
<feature type="signal peptide" evidence="1">
    <location>
        <begin position="1"/>
        <end position="24"/>
    </location>
</feature>
<sequence length="337" mass="34788">MTIRTSTVIALSTSALLCTGPALAEGFSWEGEIEIGNDSVLSSDDPNEEIRDTFASISASGTYTFGNDVEIFASITAESLTDPTEDRTFDDMGVYIEELGVAFEIGDATTVAIGKLSPVFGTAGDDAAGYFGDSLADDYELTEQIGILSDVELNGTGTLSFGVFYADDSALSRSIGFDRGRTTTADGGAGNTGKLNNFVVQWTQETGSTTFHVGARHLSAGQGDVDDEQGMVAGLAHSFDNGFDLYGEVASFSNAGGSADDAVYATLTGAYTIGRLTLSGGLAHRDFDTSGDTDLITIGADYEFESGASIGGGLARVDEAGVKSTVLGMSLIIPLGG</sequence>
<comment type="caution">
    <text evidence="3">The sequence shown here is derived from an EMBL/GenBank/DDBJ whole genome shotgun (WGS) entry which is preliminary data.</text>
</comment>
<evidence type="ECO:0000259" key="2">
    <source>
        <dbReference type="Pfam" id="PF13609"/>
    </source>
</evidence>
<dbReference type="Proteomes" id="UP000766629">
    <property type="component" value="Unassembled WGS sequence"/>
</dbReference>
<feature type="chain" id="PRO_5045876402" evidence="1">
    <location>
        <begin position="25"/>
        <end position="337"/>
    </location>
</feature>
<organism evidence="3 4">
    <name type="scientific">Leisingera daeponensis</name>
    <dbReference type="NCBI Taxonomy" id="405746"/>
    <lineage>
        <taxon>Bacteria</taxon>
        <taxon>Pseudomonadati</taxon>
        <taxon>Pseudomonadota</taxon>
        <taxon>Alphaproteobacteria</taxon>
        <taxon>Rhodobacterales</taxon>
        <taxon>Roseobacteraceae</taxon>
        <taxon>Leisingera</taxon>
    </lineage>
</organism>
<dbReference type="Pfam" id="PF13609">
    <property type="entry name" value="Porin_4"/>
    <property type="match status" value="1"/>
</dbReference>
<name>A0ABS7NEK2_9RHOB</name>
<dbReference type="InterPro" id="IPR023614">
    <property type="entry name" value="Porin_dom_sf"/>
</dbReference>